<dbReference type="OrthoDB" id="10254945at2759"/>
<feature type="binding site" evidence="7">
    <location>
        <position position="104"/>
    </location>
    <ligand>
        <name>Mg(2+)</name>
        <dbReference type="ChEBI" id="CHEBI:18420"/>
        <label>1</label>
        <note>catalytic</note>
    </ligand>
</feature>
<dbReference type="GO" id="GO:0046854">
    <property type="term" value="P:phosphatidylinositol phosphate biosynthetic process"/>
    <property type="evidence" value="ECO:0007669"/>
    <property type="project" value="InterPro"/>
</dbReference>
<feature type="binding site" evidence="7">
    <location>
        <position position="124"/>
    </location>
    <ligand>
        <name>Mg(2+)</name>
        <dbReference type="ChEBI" id="CHEBI:18420"/>
        <label>1</label>
        <note>catalytic</note>
    </ligand>
</feature>
<accession>A0A8H3F091</accession>
<keyword evidence="4 7" id="KW-0479">Metal-binding</keyword>
<protein>
    <recommendedName>
        <fullName evidence="8">Inositol-1-monophosphatase</fullName>
        <ecNumber evidence="8">3.1.3.25</ecNumber>
    </recommendedName>
</protein>
<feature type="binding site" evidence="7">
    <location>
        <position position="270"/>
    </location>
    <ligand>
        <name>Mg(2+)</name>
        <dbReference type="ChEBI" id="CHEBI:18420"/>
        <label>1</label>
        <note>catalytic</note>
    </ligand>
</feature>
<dbReference type="Proteomes" id="UP000664169">
    <property type="component" value="Unassembled WGS sequence"/>
</dbReference>
<dbReference type="InterPro" id="IPR020583">
    <property type="entry name" value="Inositol_monoP_metal-BS"/>
</dbReference>
<comment type="cofactor">
    <cofactor evidence="2 7 8">
        <name>Mg(2+)</name>
        <dbReference type="ChEBI" id="CHEBI:18420"/>
    </cofactor>
</comment>
<evidence type="ECO:0000313" key="10">
    <source>
        <dbReference type="Proteomes" id="UP000664169"/>
    </source>
</evidence>
<feature type="binding site" evidence="7">
    <location>
        <position position="125"/>
    </location>
    <ligand>
        <name>Mg(2+)</name>
        <dbReference type="ChEBI" id="CHEBI:18420"/>
        <label>1</label>
        <note>catalytic</note>
    </ligand>
</feature>
<dbReference type="GO" id="GO:0006021">
    <property type="term" value="P:inositol biosynthetic process"/>
    <property type="evidence" value="ECO:0007669"/>
    <property type="project" value="UniProtKB-UniPathway"/>
</dbReference>
<comment type="caution">
    <text evidence="9">The sequence shown here is derived from an EMBL/GenBank/DDBJ whole genome shotgun (WGS) entry which is preliminary data.</text>
</comment>
<evidence type="ECO:0000256" key="1">
    <source>
        <dbReference type="ARBA" id="ARBA00001033"/>
    </source>
</evidence>
<evidence type="ECO:0000256" key="8">
    <source>
        <dbReference type="RuleBase" id="RU364068"/>
    </source>
</evidence>
<dbReference type="UniPathway" id="UPA00823">
    <property type="reaction ID" value="UER00788"/>
</dbReference>
<dbReference type="InterPro" id="IPR020550">
    <property type="entry name" value="Inositol_monophosphatase_CS"/>
</dbReference>
<evidence type="ECO:0000256" key="2">
    <source>
        <dbReference type="ARBA" id="ARBA00001946"/>
    </source>
</evidence>
<dbReference type="AlphaFoldDB" id="A0A8H3F091"/>
<reference evidence="9" key="1">
    <citation type="submission" date="2021-03" db="EMBL/GenBank/DDBJ databases">
        <authorList>
            <person name="Tagirdzhanova G."/>
        </authorList>
    </citation>
    <scope>NUCLEOTIDE SEQUENCE</scope>
</reference>
<dbReference type="Pfam" id="PF00459">
    <property type="entry name" value="Inositol_P"/>
    <property type="match status" value="1"/>
</dbReference>
<feature type="binding site" evidence="7">
    <location>
        <position position="122"/>
    </location>
    <ligand>
        <name>Mg(2+)</name>
        <dbReference type="ChEBI" id="CHEBI:18420"/>
        <label>1</label>
        <note>catalytic</note>
    </ligand>
</feature>
<dbReference type="GO" id="GO:0008934">
    <property type="term" value="F:inositol monophosphate 1-phosphatase activity"/>
    <property type="evidence" value="ECO:0007669"/>
    <property type="project" value="InterPro"/>
</dbReference>
<dbReference type="PANTHER" id="PTHR20854">
    <property type="entry name" value="INOSITOL MONOPHOSPHATASE"/>
    <property type="match status" value="1"/>
</dbReference>
<dbReference type="PROSITE" id="PS00630">
    <property type="entry name" value="IMP_2"/>
    <property type="match status" value="1"/>
</dbReference>
<dbReference type="EC" id="3.1.3.25" evidence="8"/>
<evidence type="ECO:0000256" key="5">
    <source>
        <dbReference type="ARBA" id="ARBA00022801"/>
    </source>
</evidence>
<organism evidence="9 10">
    <name type="scientific">Gomphillus americanus</name>
    <dbReference type="NCBI Taxonomy" id="1940652"/>
    <lineage>
        <taxon>Eukaryota</taxon>
        <taxon>Fungi</taxon>
        <taxon>Dikarya</taxon>
        <taxon>Ascomycota</taxon>
        <taxon>Pezizomycotina</taxon>
        <taxon>Lecanoromycetes</taxon>
        <taxon>OSLEUM clade</taxon>
        <taxon>Ostropomycetidae</taxon>
        <taxon>Ostropales</taxon>
        <taxon>Graphidaceae</taxon>
        <taxon>Gomphilloideae</taxon>
        <taxon>Gomphillus</taxon>
    </lineage>
</organism>
<gene>
    <name evidence="9" type="ORF">GOMPHAMPRED_000871</name>
</gene>
<evidence type="ECO:0000256" key="6">
    <source>
        <dbReference type="ARBA" id="ARBA00022842"/>
    </source>
</evidence>
<dbReference type="PANTHER" id="PTHR20854:SF4">
    <property type="entry name" value="INOSITOL-1-MONOPHOSPHATASE-RELATED"/>
    <property type="match status" value="1"/>
</dbReference>
<evidence type="ECO:0000256" key="4">
    <source>
        <dbReference type="ARBA" id="ARBA00022723"/>
    </source>
</evidence>
<name>A0A8H3F091_9LECA</name>
<dbReference type="PROSITE" id="PS00629">
    <property type="entry name" value="IMP_1"/>
    <property type="match status" value="1"/>
</dbReference>
<comment type="pathway">
    <text evidence="8">Polyol metabolism; myo-inositol biosynthesis; myo-inositol from D-glucose 6-phosphate: step 2/2.</text>
</comment>
<keyword evidence="6 7" id="KW-0460">Magnesium</keyword>
<sequence length="333" mass="35889">MAAPTTQAAPDLQEIHDFLITLAKQAGQLITSARPSIGSTDTKKNCKSFSFCFPKHPKPSLSHTYLTKPPTTASDLVTETDKAVEALISTALSSKYPTYSFLGEESYEPGLRLTAAPTFVVDPIDGTTNFVHGYPYVSTSLAFVQDYTPLVGVVYNPFSGLLYHGVKGRGSFLTTALPAGSPVPEVTRRLPLRPPELLESVDKALICVEWGNEREGPNWEAKIQTFAALASAQAGMAHSLRSLGSAALNLCSVAAGELDAYWEGGCWAWDVAAGWVILDEAGGSMVGANRGEWEVPVDGRRYLAVRAGSDESQKKAFIEQFWGFVKGSLTYDL</sequence>
<keyword evidence="5 8" id="KW-0378">Hydrolase</keyword>
<dbReference type="SUPFAM" id="SSF56655">
    <property type="entry name" value="Carbohydrate phosphatase"/>
    <property type="match status" value="1"/>
</dbReference>
<comment type="catalytic activity">
    <reaction evidence="1 8">
        <text>a myo-inositol phosphate + H2O = myo-inositol + phosphate</text>
        <dbReference type="Rhea" id="RHEA:24056"/>
        <dbReference type="ChEBI" id="CHEBI:15377"/>
        <dbReference type="ChEBI" id="CHEBI:17268"/>
        <dbReference type="ChEBI" id="CHEBI:43474"/>
        <dbReference type="ChEBI" id="CHEBI:84139"/>
        <dbReference type="EC" id="3.1.3.25"/>
    </reaction>
</comment>
<dbReference type="FunFam" id="3.30.540.10:FF:000004">
    <property type="entry name" value="Inositol-1-monophosphatase"/>
    <property type="match status" value="1"/>
</dbReference>
<evidence type="ECO:0000256" key="3">
    <source>
        <dbReference type="ARBA" id="ARBA00009759"/>
    </source>
</evidence>
<dbReference type="Gene3D" id="3.30.540.10">
    <property type="entry name" value="Fructose-1,6-Bisphosphatase, subunit A, domain 1"/>
    <property type="match status" value="1"/>
</dbReference>
<dbReference type="FunFam" id="3.40.190.80:FF:000012">
    <property type="entry name" value="Inositol-1-monophosphatase"/>
    <property type="match status" value="1"/>
</dbReference>
<dbReference type="InterPro" id="IPR033942">
    <property type="entry name" value="IMPase"/>
</dbReference>
<dbReference type="InterPro" id="IPR000760">
    <property type="entry name" value="Inositol_monophosphatase-like"/>
</dbReference>
<comment type="similarity">
    <text evidence="3 8">Belongs to the inositol monophosphatase superfamily.</text>
</comment>
<dbReference type="CDD" id="cd01639">
    <property type="entry name" value="IMPase"/>
    <property type="match status" value="1"/>
</dbReference>
<dbReference type="GO" id="GO:0046872">
    <property type="term" value="F:metal ion binding"/>
    <property type="evidence" value="ECO:0007669"/>
    <property type="project" value="UniProtKB-KW"/>
</dbReference>
<dbReference type="GO" id="GO:0007165">
    <property type="term" value="P:signal transduction"/>
    <property type="evidence" value="ECO:0007669"/>
    <property type="project" value="TreeGrafter"/>
</dbReference>
<evidence type="ECO:0000256" key="7">
    <source>
        <dbReference type="PIRSR" id="PIRSR600760-2"/>
    </source>
</evidence>
<evidence type="ECO:0000313" key="9">
    <source>
        <dbReference type="EMBL" id="CAF9915856.1"/>
    </source>
</evidence>
<dbReference type="EMBL" id="CAJPDQ010000010">
    <property type="protein sequence ID" value="CAF9915856.1"/>
    <property type="molecule type" value="Genomic_DNA"/>
</dbReference>
<dbReference type="PRINTS" id="PR00377">
    <property type="entry name" value="IMPHPHTASES"/>
</dbReference>
<proteinExistence type="inferred from homology"/>
<dbReference type="Gene3D" id="3.40.190.80">
    <property type="match status" value="1"/>
</dbReference>
<keyword evidence="10" id="KW-1185">Reference proteome</keyword>